<proteinExistence type="predicted"/>
<keyword evidence="3" id="KW-0804">Transcription</keyword>
<name>A0A098BI00_9NOCA</name>
<keyword evidence="2" id="KW-0238">DNA-binding</keyword>
<dbReference type="InterPro" id="IPR050204">
    <property type="entry name" value="AraC_XylS_family_regulators"/>
</dbReference>
<dbReference type="eggNOG" id="COG2207">
    <property type="taxonomic scope" value="Bacteria"/>
</dbReference>
<evidence type="ECO:0000256" key="3">
    <source>
        <dbReference type="ARBA" id="ARBA00023163"/>
    </source>
</evidence>
<dbReference type="SMART" id="SM00342">
    <property type="entry name" value="HTH_ARAC"/>
    <property type="match status" value="1"/>
</dbReference>
<dbReference type="InterPro" id="IPR018060">
    <property type="entry name" value="HTH_AraC"/>
</dbReference>
<accession>A0A098BI00</accession>
<evidence type="ECO:0000256" key="2">
    <source>
        <dbReference type="ARBA" id="ARBA00023125"/>
    </source>
</evidence>
<dbReference type="PANTHER" id="PTHR46796:SF2">
    <property type="entry name" value="TRANSCRIPTIONAL REGULATORY PROTEIN"/>
    <property type="match status" value="1"/>
</dbReference>
<dbReference type="GO" id="GO:0003700">
    <property type="term" value="F:DNA-binding transcription factor activity"/>
    <property type="evidence" value="ECO:0007669"/>
    <property type="project" value="InterPro"/>
</dbReference>
<dbReference type="Proteomes" id="UP000042997">
    <property type="component" value="Unassembled WGS sequence"/>
</dbReference>
<keyword evidence="1" id="KW-0805">Transcription regulation</keyword>
<evidence type="ECO:0000256" key="1">
    <source>
        <dbReference type="ARBA" id="ARBA00023015"/>
    </source>
</evidence>
<dbReference type="Gene3D" id="1.10.10.60">
    <property type="entry name" value="Homeodomain-like"/>
    <property type="match status" value="2"/>
</dbReference>
<dbReference type="AlphaFoldDB" id="A0A098BI00"/>
<dbReference type="Pfam" id="PF12833">
    <property type="entry name" value="HTH_18"/>
    <property type="match status" value="1"/>
</dbReference>
<protein>
    <submittedName>
        <fullName evidence="4">Transcriptional regulator, AraC family (Modular protein)</fullName>
    </submittedName>
</protein>
<dbReference type="PANTHER" id="PTHR46796">
    <property type="entry name" value="HTH-TYPE TRANSCRIPTIONAL ACTIVATOR RHAS-RELATED"/>
    <property type="match status" value="1"/>
</dbReference>
<organism evidence="4 5">
    <name type="scientific">Rhodococcus ruber</name>
    <dbReference type="NCBI Taxonomy" id="1830"/>
    <lineage>
        <taxon>Bacteria</taxon>
        <taxon>Bacillati</taxon>
        <taxon>Actinomycetota</taxon>
        <taxon>Actinomycetes</taxon>
        <taxon>Mycobacteriales</taxon>
        <taxon>Nocardiaceae</taxon>
        <taxon>Rhodococcus</taxon>
    </lineage>
</organism>
<evidence type="ECO:0000313" key="5">
    <source>
        <dbReference type="Proteomes" id="UP000042997"/>
    </source>
</evidence>
<gene>
    <name evidence="4" type="ORF">RHRU231_40073</name>
</gene>
<dbReference type="EMBL" id="CCSD01000050">
    <property type="protein sequence ID" value="CDZ88323.1"/>
    <property type="molecule type" value="Genomic_DNA"/>
</dbReference>
<dbReference type="InterPro" id="IPR009057">
    <property type="entry name" value="Homeodomain-like_sf"/>
</dbReference>
<reference evidence="4 5" key="1">
    <citation type="journal article" date="2014" name="Genome Announc.">
        <title>Draft Genome Sequence of Propane- and Butane-Oxidizing Actinobacterium Rhodococcus ruber IEGM 231.</title>
        <authorList>
            <person name="Ivshina I.B."/>
            <person name="Kuyukina M.S."/>
            <person name="Krivoruchko A.V."/>
            <person name="Barbe V."/>
            <person name="Fischer C."/>
        </authorList>
    </citation>
    <scope>NUCLEOTIDE SEQUENCE [LARGE SCALE GENOMIC DNA]</scope>
</reference>
<dbReference type="PROSITE" id="PS01124">
    <property type="entry name" value="HTH_ARAC_FAMILY_2"/>
    <property type="match status" value="1"/>
</dbReference>
<dbReference type="SUPFAM" id="SSF46689">
    <property type="entry name" value="Homeodomain-like"/>
    <property type="match status" value="2"/>
</dbReference>
<dbReference type="GO" id="GO:0043565">
    <property type="term" value="F:sequence-specific DNA binding"/>
    <property type="evidence" value="ECO:0007669"/>
    <property type="project" value="InterPro"/>
</dbReference>
<sequence length="201" mass="22379">MSRASRFLIDPPSASPFLAVARPIPLRRRTRRPRVARRKRWATPLPRGTIAYVTGGPADAQRLRDLARLRRVRDRIDREYAQPLDVEALARGVHMSAGHLSRQFRAAYGESPYAYLMTRRIERAMALLRRGDLSVTEVCFAVGCSSLGTFSTRFTELVGVPPSIYRRQAAHAAAGMPSCVAKTVTRPIRNREAGAAEPQLA</sequence>
<evidence type="ECO:0000313" key="4">
    <source>
        <dbReference type="EMBL" id="CDZ88323.1"/>
    </source>
</evidence>